<organism evidence="3 4">
    <name type="scientific">Haloplanus litoreus</name>
    <dbReference type="NCBI Taxonomy" id="767515"/>
    <lineage>
        <taxon>Archaea</taxon>
        <taxon>Methanobacteriati</taxon>
        <taxon>Methanobacteriota</taxon>
        <taxon>Stenosarchaea group</taxon>
        <taxon>Halobacteria</taxon>
        <taxon>Halobacteriales</taxon>
        <taxon>Haloferacaceae</taxon>
        <taxon>Haloplanus</taxon>
    </lineage>
</organism>
<keyword evidence="2" id="KW-0812">Transmembrane</keyword>
<feature type="transmembrane region" description="Helical" evidence="2">
    <location>
        <begin position="31"/>
        <end position="52"/>
    </location>
</feature>
<evidence type="ECO:0000313" key="3">
    <source>
        <dbReference type="EMBL" id="MFC7255947.1"/>
    </source>
</evidence>
<keyword evidence="2" id="KW-0472">Membrane</keyword>
<name>A0ABD6A027_9EURY</name>
<comment type="caution">
    <text evidence="3">The sequence shown here is derived from an EMBL/GenBank/DDBJ whole genome shotgun (WGS) entry which is preliminary data.</text>
</comment>
<evidence type="ECO:0000313" key="4">
    <source>
        <dbReference type="Proteomes" id="UP001596434"/>
    </source>
</evidence>
<evidence type="ECO:0000256" key="2">
    <source>
        <dbReference type="SAM" id="Phobius"/>
    </source>
</evidence>
<keyword evidence="4" id="KW-1185">Reference proteome</keyword>
<dbReference type="RefSeq" id="WP_379704343.1">
    <property type="nucleotide sequence ID" value="NZ_JBHTAT010000001.1"/>
</dbReference>
<accession>A0ABD6A027</accession>
<dbReference type="Proteomes" id="UP001596434">
    <property type="component" value="Unassembled WGS sequence"/>
</dbReference>
<sequence length="53" mass="5644">MDDHSDHDHHSHSDDEGRITSPMQDFSTGQAGVGFVVLLIGLAVTFGLPLVLA</sequence>
<dbReference type="AlphaFoldDB" id="A0ABD6A027"/>
<evidence type="ECO:0000256" key="1">
    <source>
        <dbReference type="SAM" id="MobiDB-lite"/>
    </source>
</evidence>
<dbReference type="Pfam" id="PF24418">
    <property type="entry name" value="DUF7550"/>
    <property type="match status" value="1"/>
</dbReference>
<dbReference type="GeneID" id="96954327"/>
<proteinExistence type="predicted"/>
<feature type="region of interest" description="Disordered" evidence="1">
    <location>
        <begin position="1"/>
        <end position="25"/>
    </location>
</feature>
<feature type="compositionally biased region" description="Basic and acidic residues" evidence="1">
    <location>
        <begin position="1"/>
        <end position="18"/>
    </location>
</feature>
<keyword evidence="2" id="KW-1133">Transmembrane helix</keyword>
<protein>
    <submittedName>
        <fullName evidence="3">Uncharacterized protein</fullName>
    </submittedName>
</protein>
<gene>
    <name evidence="3" type="ORF">ACFQKE_11710</name>
</gene>
<reference evidence="3 4" key="1">
    <citation type="journal article" date="2019" name="Int. J. Syst. Evol. Microbiol.">
        <title>The Global Catalogue of Microorganisms (GCM) 10K type strain sequencing project: providing services to taxonomists for standard genome sequencing and annotation.</title>
        <authorList>
            <consortium name="The Broad Institute Genomics Platform"/>
            <consortium name="The Broad Institute Genome Sequencing Center for Infectious Disease"/>
            <person name="Wu L."/>
            <person name="Ma J."/>
        </authorList>
    </citation>
    <scope>NUCLEOTIDE SEQUENCE [LARGE SCALE GENOMIC DNA]</scope>
    <source>
        <strain evidence="3 4">GX21</strain>
    </source>
</reference>
<dbReference type="EMBL" id="JBHTAT010000001">
    <property type="protein sequence ID" value="MFC7255947.1"/>
    <property type="molecule type" value="Genomic_DNA"/>
</dbReference>
<dbReference type="InterPro" id="IPR055972">
    <property type="entry name" value="DUF7550"/>
</dbReference>